<evidence type="ECO:0000256" key="7">
    <source>
        <dbReference type="SAM" id="Phobius"/>
    </source>
</evidence>
<comment type="subcellular location">
    <subcellularLocation>
        <location evidence="1">Membrane</location>
        <topology evidence="1">Multi-pass membrane protein</topology>
    </subcellularLocation>
</comment>
<feature type="compositionally biased region" description="Polar residues" evidence="6">
    <location>
        <begin position="285"/>
        <end position="294"/>
    </location>
</feature>
<comment type="caution">
    <text evidence="9">The sequence shown here is derived from an EMBL/GenBank/DDBJ whole genome shotgun (WGS) entry which is preliminary data.</text>
</comment>
<evidence type="ECO:0000256" key="5">
    <source>
        <dbReference type="ARBA" id="ARBA00023136"/>
    </source>
</evidence>
<feature type="transmembrane region" description="Helical" evidence="7">
    <location>
        <begin position="216"/>
        <end position="238"/>
    </location>
</feature>
<dbReference type="InterPro" id="IPR011701">
    <property type="entry name" value="MFS"/>
</dbReference>
<dbReference type="GO" id="GO:0022857">
    <property type="term" value="F:transmembrane transporter activity"/>
    <property type="evidence" value="ECO:0007669"/>
    <property type="project" value="InterPro"/>
</dbReference>
<dbReference type="InterPro" id="IPR036259">
    <property type="entry name" value="MFS_trans_sf"/>
</dbReference>
<name>A0A3E2H9A9_SCYLI</name>
<dbReference type="Pfam" id="PF07690">
    <property type="entry name" value="MFS_1"/>
    <property type="match status" value="1"/>
</dbReference>
<feature type="transmembrane region" description="Helical" evidence="7">
    <location>
        <begin position="449"/>
        <end position="472"/>
    </location>
</feature>
<evidence type="ECO:0000259" key="8">
    <source>
        <dbReference type="PROSITE" id="PS50850"/>
    </source>
</evidence>
<feature type="region of interest" description="Disordered" evidence="6">
    <location>
        <begin position="283"/>
        <end position="321"/>
    </location>
</feature>
<keyword evidence="5 7" id="KW-0472">Membrane</keyword>
<evidence type="ECO:0000256" key="3">
    <source>
        <dbReference type="ARBA" id="ARBA00022692"/>
    </source>
</evidence>
<dbReference type="EMBL" id="NCSJ02000115">
    <property type="protein sequence ID" value="RFU29877.1"/>
    <property type="molecule type" value="Genomic_DNA"/>
</dbReference>
<dbReference type="Proteomes" id="UP000258309">
    <property type="component" value="Unassembled WGS sequence"/>
</dbReference>
<keyword evidence="10" id="KW-1185">Reference proteome</keyword>
<dbReference type="PANTHER" id="PTHR23504:SF6">
    <property type="entry name" value="MULTIDRUG TRANSPORTER, PUTATIVE (AFU_ORTHOLOGUE AFUA_4G08740)-RELATED"/>
    <property type="match status" value="1"/>
</dbReference>
<dbReference type="PROSITE" id="PS50850">
    <property type="entry name" value="MFS"/>
    <property type="match status" value="1"/>
</dbReference>
<feature type="transmembrane region" description="Helical" evidence="7">
    <location>
        <begin position="329"/>
        <end position="354"/>
    </location>
</feature>
<evidence type="ECO:0000256" key="4">
    <source>
        <dbReference type="ARBA" id="ARBA00022989"/>
    </source>
</evidence>
<feature type="transmembrane region" description="Helical" evidence="7">
    <location>
        <begin position="385"/>
        <end position="407"/>
    </location>
</feature>
<gene>
    <name evidence="9" type="ORF">B7463_g6485</name>
</gene>
<evidence type="ECO:0000313" key="9">
    <source>
        <dbReference type="EMBL" id="RFU29877.1"/>
    </source>
</evidence>
<dbReference type="PANTHER" id="PTHR23504">
    <property type="entry name" value="MAJOR FACILITATOR SUPERFAMILY DOMAIN-CONTAINING PROTEIN 10"/>
    <property type="match status" value="1"/>
</dbReference>
<keyword evidence="4 7" id="KW-1133">Transmembrane helix</keyword>
<feature type="transmembrane region" description="Helical" evidence="7">
    <location>
        <begin position="160"/>
        <end position="183"/>
    </location>
</feature>
<evidence type="ECO:0000256" key="6">
    <source>
        <dbReference type="SAM" id="MobiDB-lite"/>
    </source>
</evidence>
<dbReference type="InterPro" id="IPR020846">
    <property type="entry name" value="MFS_dom"/>
</dbReference>
<dbReference type="Gene3D" id="1.20.1250.20">
    <property type="entry name" value="MFS general substrate transporter like domains"/>
    <property type="match status" value="1"/>
</dbReference>
<feature type="region of interest" description="Disordered" evidence="6">
    <location>
        <begin position="563"/>
        <end position="585"/>
    </location>
</feature>
<dbReference type="AlphaFoldDB" id="A0A3E2H9A9"/>
<feature type="transmembrane region" description="Helical" evidence="7">
    <location>
        <begin position="517"/>
        <end position="536"/>
    </location>
</feature>
<evidence type="ECO:0000256" key="1">
    <source>
        <dbReference type="ARBA" id="ARBA00004141"/>
    </source>
</evidence>
<accession>A0A3E2H9A9</accession>
<dbReference type="SUPFAM" id="SSF103473">
    <property type="entry name" value="MFS general substrate transporter"/>
    <property type="match status" value="1"/>
</dbReference>
<feature type="non-terminal residue" evidence="9">
    <location>
        <position position="1"/>
    </location>
</feature>
<feature type="transmembrane region" description="Helical" evidence="7">
    <location>
        <begin position="493"/>
        <end position="511"/>
    </location>
</feature>
<organism evidence="9 10">
    <name type="scientific">Scytalidium lignicola</name>
    <name type="common">Hyphomycete</name>
    <dbReference type="NCBI Taxonomy" id="5539"/>
    <lineage>
        <taxon>Eukaryota</taxon>
        <taxon>Fungi</taxon>
        <taxon>Dikarya</taxon>
        <taxon>Ascomycota</taxon>
        <taxon>Pezizomycotina</taxon>
        <taxon>Leotiomycetes</taxon>
        <taxon>Leotiomycetes incertae sedis</taxon>
        <taxon>Scytalidium</taxon>
    </lineage>
</organism>
<feature type="transmembrane region" description="Helical" evidence="7">
    <location>
        <begin position="72"/>
        <end position="91"/>
    </location>
</feature>
<feature type="transmembrane region" description="Helical" evidence="7">
    <location>
        <begin position="419"/>
        <end position="437"/>
    </location>
</feature>
<keyword evidence="3 7" id="KW-0812">Transmembrane</keyword>
<feature type="domain" description="Major facilitator superfamily (MFS) profile" evidence="8">
    <location>
        <begin position="21"/>
        <end position="545"/>
    </location>
</feature>
<reference evidence="9 10" key="1">
    <citation type="submission" date="2018-05" db="EMBL/GenBank/DDBJ databases">
        <title>Draft genome sequence of Scytalidium lignicola DSM 105466, a ubiquitous saprotrophic fungus.</title>
        <authorList>
            <person name="Buettner E."/>
            <person name="Gebauer A.M."/>
            <person name="Hofrichter M."/>
            <person name="Liers C."/>
            <person name="Kellner H."/>
        </authorList>
    </citation>
    <scope>NUCLEOTIDE SEQUENCE [LARGE SCALE GENOMIC DNA]</scope>
    <source>
        <strain evidence="9 10">DSM 105466</strain>
    </source>
</reference>
<feature type="non-terminal residue" evidence="9">
    <location>
        <position position="585"/>
    </location>
</feature>
<protein>
    <recommendedName>
        <fullName evidence="8">Major facilitator superfamily (MFS) profile domain-containing protein</fullName>
    </recommendedName>
</protein>
<dbReference type="GO" id="GO:0016020">
    <property type="term" value="C:membrane"/>
    <property type="evidence" value="ECO:0007669"/>
    <property type="project" value="UniProtKB-SubCell"/>
</dbReference>
<dbReference type="OrthoDB" id="10262656at2759"/>
<dbReference type="OMA" id="AFMHIFP"/>
<keyword evidence="2" id="KW-0813">Transport</keyword>
<evidence type="ECO:0000313" key="10">
    <source>
        <dbReference type="Proteomes" id="UP000258309"/>
    </source>
</evidence>
<evidence type="ECO:0000256" key="2">
    <source>
        <dbReference type="ARBA" id="ARBA00022448"/>
    </source>
</evidence>
<proteinExistence type="predicted"/>
<feature type="transmembrane region" description="Helical" evidence="7">
    <location>
        <begin position="103"/>
        <end position="120"/>
    </location>
</feature>
<sequence>MPPPQGKPEVVTWMSLPNKTQLFILAICRLSEPLCNTCLLPYLYYLVRSLQSSSSTSTQQDNGRSSSISRQAGLLVAMFALSQFATSLPWAHVAEKWGRKTSILIGLSLSIISSIGFGFSRSIPALMFWRILAGAGNGNIGVMRTMTAEIVKERKYQSRAFLLLPLVFNSGNTLGLALGGFLAQPVKNLSWLFGPNGILNFGGGKDGVEWMVEYPFALPTLFNAWALSCTLLLAVLGLKETLVQKAGKRDPGVEAGRALKALILRVFRRKTSGYTVLNVDDADESSSSLPLQDTQPSSSSPAPAKPQPGPGGPGSGPPKRLRITDRSIYTREVICTIILFSLLPLHNAAFMQLFPVFLSMPPSPATDEHSMFHFNGGLGLSSPTIGVFLSIFQVYGILIQLFIFPSLQARFGTLWSHRIAIAIFPLCYIFAPYLALIPGDHGFIRNTCVAVILWLQVTGRTFSIPSSVILLTNSAPGPPALGAVHGVGNMMNALARAIGPIVGGIVFGWGVDRGVIGTVWWGYLLVAVIVELAWSWTVSGDKKERAAIVPKPVDVEVAAVSAGPQRRYQDDDNDNADIEKERRSL</sequence>